<keyword evidence="1" id="KW-0732">Signal</keyword>
<keyword evidence="3" id="KW-1185">Reference proteome</keyword>
<name>A0A919T1A3_9ACTN</name>
<dbReference type="Proteomes" id="UP000680865">
    <property type="component" value="Unassembled WGS sequence"/>
</dbReference>
<feature type="signal peptide" evidence="1">
    <location>
        <begin position="1"/>
        <end position="29"/>
    </location>
</feature>
<evidence type="ECO:0000313" key="2">
    <source>
        <dbReference type="EMBL" id="GIM82654.1"/>
    </source>
</evidence>
<dbReference type="EMBL" id="BOQP01000052">
    <property type="protein sequence ID" value="GIM82654.1"/>
    <property type="molecule type" value="Genomic_DNA"/>
</dbReference>
<comment type="caution">
    <text evidence="2">The sequence shown here is derived from an EMBL/GenBank/DDBJ whole genome shotgun (WGS) entry which is preliminary data.</text>
</comment>
<dbReference type="RefSeq" id="WP_213002629.1">
    <property type="nucleotide sequence ID" value="NZ_BAAATW010000006.1"/>
</dbReference>
<organism evidence="2 3">
    <name type="scientific">Winogradskya consettensis</name>
    <dbReference type="NCBI Taxonomy" id="113560"/>
    <lineage>
        <taxon>Bacteria</taxon>
        <taxon>Bacillati</taxon>
        <taxon>Actinomycetota</taxon>
        <taxon>Actinomycetes</taxon>
        <taxon>Micromonosporales</taxon>
        <taxon>Micromonosporaceae</taxon>
        <taxon>Winogradskya</taxon>
    </lineage>
</organism>
<evidence type="ECO:0000313" key="3">
    <source>
        <dbReference type="Proteomes" id="UP000680865"/>
    </source>
</evidence>
<proteinExistence type="predicted"/>
<feature type="chain" id="PRO_5037505869" evidence="1">
    <location>
        <begin position="30"/>
        <end position="207"/>
    </location>
</feature>
<protein>
    <submittedName>
        <fullName evidence="2">Uncharacterized protein</fullName>
    </submittedName>
</protein>
<reference evidence="2" key="1">
    <citation type="submission" date="2021-03" db="EMBL/GenBank/DDBJ databases">
        <title>Whole genome shotgun sequence of Actinoplanes consettensis NBRC 14913.</title>
        <authorList>
            <person name="Komaki H."/>
            <person name="Tamura T."/>
        </authorList>
    </citation>
    <scope>NUCLEOTIDE SEQUENCE</scope>
    <source>
        <strain evidence="2">NBRC 14913</strain>
    </source>
</reference>
<sequence length="207" mass="21470">MIGPQHLHSMANLRSLAAVWPLLAQAAQAATGALGDDRGTVQAWRPGSGVHSGRTGHDLIDAIIRNGASGANPYAERLDRSAETIVWLASHVAPPAAATARDALRQMLGAVPGLRASTALNLAMHIGVEDRAVRRLLAEPTDHVLIPAFTCPRCGDVGVLALRASAPDLADRPVVCTAPACRDQDGVPSIWTQGQLAAALEVGRAAA</sequence>
<evidence type="ECO:0000256" key="1">
    <source>
        <dbReference type="SAM" id="SignalP"/>
    </source>
</evidence>
<accession>A0A919T1A3</accession>
<dbReference type="AlphaFoldDB" id="A0A919T1A3"/>
<gene>
    <name evidence="2" type="ORF">Aco04nite_82600</name>
</gene>